<evidence type="ECO:0000259" key="9">
    <source>
        <dbReference type="PROSITE" id="PS50090"/>
    </source>
</evidence>
<organism evidence="12 13">
    <name type="scientific">Carex littledalei</name>
    <dbReference type="NCBI Taxonomy" id="544730"/>
    <lineage>
        <taxon>Eukaryota</taxon>
        <taxon>Viridiplantae</taxon>
        <taxon>Streptophyta</taxon>
        <taxon>Embryophyta</taxon>
        <taxon>Tracheophyta</taxon>
        <taxon>Spermatophyta</taxon>
        <taxon>Magnoliopsida</taxon>
        <taxon>Liliopsida</taxon>
        <taxon>Poales</taxon>
        <taxon>Cyperaceae</taxon>
        <taxon>Cyperoideae</taxon>
        <taxon>Cariceae</taxon>
        <taxon>Carex</taxon>
        <taxon>Carex subgen. Euthyceras</taxon>
    </lineage>
</organism>
<dbReference type="Gene3D" id="1.10.10.10">
    <property type="entry name" value="Winged helix-like DNA-binding domain superfamily/Winged helix DNA-binding domain"/>
    <property type="match status" value="1"/>
</dbReference>
<feature type="domain" description="Myb-like" evidence="9">
    <location>
        <begin position="411"/>
        <end position="454"/>
    </location>
</feature>
<dbReference type="OrthoDB" id="118550at2759"/>
<proteinExistence type="predicted"/>
<feature type="region of interest" description="Disordered" evidence="8">
    <location>
        <begin position="655"/>
        <end position="688"/>
    </location>
</feature>
<keyword evidence="4" id="KW-0805">Transcription regulation</keyword>
<dbReference type="EMBL" id="SWLB01000009">
    <property type="protein sequence ID" value="KAF3334189.1"/>
    <property type="molecule type" value="Genomic_DNA"/>
</dbReference>
<feature type="compositionally biased region" description="Basic residues" evidence="8">
    <location>
        <begin position="18"/>
        <end position="27"/>
    </location>
</feature>
<keyword evidence="1" id="KW-0479">Metal-binding</keyword>
<dbReference type="AlphaFoldDB" id="A0A833REZ8"/>
<dbReference type="GO" id="GO:0005634">
    <property type="term" value="C:nucleus"/>
    <property type="evidence" value="ECO:0007669"/>
    <property type="project" value="UniProtKB-ARBA"/>
</dbReference>
<dbReference type="PANTHER" id="PTHR12802:SF61">
    <property type="entry name" value="SWI_SNF COMPLEX SUBUNIT SWI3C"/>
    <property type="match status" value="1"/>
</dbReference>
<dbReference type="InterPro" id="IPR001005">
    <property type="entry name" value="SANT/Myb"/>
</dbReference>
<feature type="compositionally biased region" description="Low complexity" evidence="8">
    <location>
        <begin position="38"/>
        <end position="51"/>
    </location>
</feature>
<dbReference type="InterPro" id="IPR032451">
    <property type="entry name" value="SMARCC_C"/>
</dbReference>
<dbReference type="PROSITE" id="PS50934">
    <property type="entry name" value="SWIRM"/>
    <property type="match status" value="1"/>
</dbReference>
<dbReference type="Pfam" id="PF04433">
    <property type="entry name" value="SWIRM"/>
    <property type="match status" value="1"/>
</dbReference>
<evidence type="ECO:0000256" key="1">
    <source>
        <dbReference type="ARBA" id="ARBA00022723"/>
    </source>
</evidence>
<feature type="compositionally biased region" description="Polar residues" evidence="8">
    <location>
        <begin position="668"/>
        <end position="680"/>
    </location>
</feature>
<dbReference type="InterPro" id="IPR009057">
    <property type="entry name" value="Homeodomain-like_sf"/>
</dbReference>
<dbReference type="InterPro" id="IPR007526">
    <property type="entry name" value="SWIRM"/>
</dbReference>
<dbReference type="InterPro" id="IPR000433">
    <property type="entry name" value="Znf_ZZ"/>
</dbReference>
<gene>
    <name evidence="12" type="ORF">FCM35_KLT20793</name>
</gene>
<evidence type="ECO:0000256" key="3">
    <source>
        <dbReference type="ARBA" id="ARBA00022833"/>
    </source>
</evidence>
<dbReference type="InterPro" id="IPR017884">
    <property type="entry name" value="SANT_dom"/>
</dbReference>
<evidence type="ECO:0000256" key="6">
    <source>
        <dbReference type="ARBA" id="ARBA00023163"/>
    </source>
</evidence>
<keyword evidence="7" id="KW-0539">Nucleus</keyword>
<feature type="region of interest" description="Disordered" evidence="8">
    <location>
        <begin position="1"/>
        <end position="54"/>
    </location>
</feature>
<keyword evidence="6" id="KW-0804">Transcription</keyword>
<evidence type="ECO:0000313" key="12">
    <source>
        <dbReference type="EMBL" id="KAF3334189.1"/>
    </source>
</evidence>
<keyword evidence="3" id="KW-0862">Zinc</keyword>
<name>A0A833REZ8_9POAL</name>
<dbReference type="CDD" id="cd00167">
    <property type="entry name" value="SANT"/>
    <property type="match status" value="1"/>
</dbReference>
<keyword evidence="5" id="KW-0238">DNA-binding</keyword>
<evidence type="ECO:0000256" key="8">
    <source>
        <dbReference type="SAM" id="MobiDB-lite"/>
    </source>
</evidence>
<feature type="compositionally biased region" description="Low complexity" evidence="8">
    <location>
        <begin position="1"/>
        <end position="13"/>
    </location>
</feature>
<dbReference type="Proteomes" id="UP000623129">
    <property type="component" value="Unassembled WGS sequence"/>
</dbReference>
<evidence type="ECO:0000259" key="11">
    <source>
        <dbReference type="PROSITE" id="PS51293"/>
    </source>
</evidence>
<dbReference type="SUPFAM" id="SSF46689">
    <property type="entry name" value="Homeodomain-like"/>
    <property type="match status" value="2"/>
</dbReference>
<evidence type="ECO:0000256" key="2">
    <source>
        <dbReference type="ARBA" id="ARBA00022771"/>
    </source>
</evidence>
<evidence type="ECO:0000256" key="4">
    <source>
        <dbReference type="ARBA" id="ARBA00023015"/>
    </source>
</evidence>
<dbReference type="InterPro" id="IPR036388">
    <property type="entry name" value="WH-like_DNA-bd_sf"/>
</dbReference>
<dbReference type="Pfam" id="PF00249">
    <property type="entry name" value="Myb_DNA-binding"/>
    <property type="match status" value="1"/>
</dbReference>
<accession>A0A833REZ8</accession>
<evidence type="ECO:0000256" key="5">
    <source>
        <dbReference type="ARBA" id="ARBA00023125"/>
    </source>
</evidence>
<feature type="domain" description="SWIRM" evidence="10">
    <location>
        <begin position="174"/>
        <end position="273"/>
    </location>
</feature>
<dbReference type="SMART" id="SM00291">
    <property type="entry name" value="ZnF_ZZ"/>
    <property type="match status" value="1"/>
</dbReference>
<dbReference type="FunFam" id="1.10.10.60:FF:000014">
    <property type="entry name" value="SWI/SNF complex subunit SMARCC2 isoform C"/>
    <property type="match status" value="1"/>
</dbReference>
<sequence length="774" mass="83537">MPRRSIPPASPSSDPRPKWRKKKRKRDTGKQDSDSDSDSGGAASPSAAAAAGVGGGAGGGDPLLDLRESEVVSGGAQKICDFPVAFKRTVSRPHHSVLSIVAAERRCLSSALGIGSGGNAVFMENVSHGQLQSVSAVATENLVDGDKPPVYVCTPPQLMEGKGVVRKFEGDRVLVVPAHSEWFSPTTVHRLERQVVPHFFSGKSPSHTPEKYVSLRNKIISKYLDNPTRRLAFGECQPLVSSNTELYDLSRIVRFLDNWGIINYLAIGSVHRGLRMAASLLKEDPATGELQLVTAPLKSIDSLILFDRPKCSLKAEELALLSTSSGSSSGLLDLDNGLADLDGKIREKLSENSCSYCSVPLPGLHYRSQKEADTALCLNCFHDAKYITAHSSLDFTKTDSKREPLESESDSWTDQETLLLLEGIEKYNDRWNEIAGHVGTKSKAQCIQHFIRLPVEDGLLENMDVPKMPQSDGMEREAPSSSYVPNGETSGVSQHDAQAANKFPFADAPNPVMSLVAFLASAVGPRVAAACANAALCVLTKEDSRYNAALHTLNQLHILYTDDPPSPLSPEGVKYAASCGLSAAAVKAKLFADQEEREIQRLSATIINHQLKRLELKLKQFAEIETLLLKECEQVDKLRQRIYAERVRMVTSGRVGPPLTGPIPASVSAPTGTSPLSPNSRHPPAMSASLNMQPNMPGMQQGTHAQLQQLMQRQQQMLSFGPRLPLSAIHPNLNAGPAQNVVFNSGTAGGVAPNHPNHPLNSLLRPSGNNSNVG</sequence>
<protein>
    <submittedName>
        <fullName evidence="12">SWI/SNF complex subunit SWI3C-like protein</fullName>
    </submittedName>
</protein>
<evidence type="ECO:0000256" key="7">
    <source>
        <dbReference type="ARBA" id="ARBA00023242"/>
    </source>
</evidence>
<dbReference type="PROSITE" id="PS51293">
    <property type="entry name" value="SANT"/>
    <property type="match status" value="1"/>
</dbReference>
<dbReference type="Gene3D" id="1.10.10.60">
    <property type="entry name" value="Homeodomain-like"/>
    <property type="match status" value="1"/>
</dbReference>
<evidence type="ECO:0000313" key="13">
    <source>
        <dbReference type="Proteomes" id="UP000623129"/>
    </source>
</evidence>
<keyword evidence="2" id="KW-0863">Zinc-finger</keyword>
<dbReference type="SMART" id="SM00717">
    <property type="entry name" value="SANT"/>
    <property type="match status" value="1"/>
</dbReference>
<dbReference type="PROSITE" id="PS50090">
    <property type="entry name" value="MYB_LIKE"/>
    <property type="match status" value="1"/>
</dbReference>
<feature type="compositionally biased region" description="Polar residues" evidence="8">
    <location>
        <begin position="479"/>
        <end position="492"/>
    </location>
</feature>
<reference evidence="12" key="1">
    <citation type="submission" date="2020-01" db="EMBL/GenBank/DDBJ databases">
        <title>Genome sequence of Kobresia littledalei, the first chromosome-level genome in the family Cyperaceae.</title>
        <authorList>
            <person name="Qu G."/>
        </authorList>
    </citation>
    <scope>NUCLEOTIDE SEQUENCE</scope>
    <source>
        <strain evidence="12">C.B.Clarke</strain>
        <tissue evidence="12">Leaf</tissue>
    </source>
</reference>
<dbReference type="Pfam" id="PF16495">
    <property type="entry name" value="SWIRM-assoc_1"/>
    <property type="match status" value="1"/>
</dbReference>
<dbReference type="GO" id="GO:0008270">
    <property type="term" value="F:zinc ion binding"/>
    <property type="evidence" value="ECO:0007669"/>
    <property type="project" value="UniProtKB-KW"/>
</dbReference>
<dbReference type="PANTHER" id="PTHR12802">
    <property type="entry name" value="SWI/SNF COMPLEX-RELATED"/>
    <property type="match status" value="1"/>
</dbReference>
<comment type="caution">
    <text evidence="12">The sequence shown here is derived from an EMBL/GenBank/DDBJ whole genome shotgun (WGS) entry which is preliminary data.</text>
</comment>
<feature type="region of interest" description="Disordered" evidence="8">
    <location>
        <begin position="468"/>
        <end position="492"/>
    </location>
</feature>
<evidence type="ECO:0000259" key="10">
    <source>
        <dbReference type="PROSITE" id="PS50934"/>
    </source>
</evidence>
<keyword evidence="13" id="KW-1185">Reference proteome</keyword>
<feature type="region of interest" description="Disordered" evidence="8">
    <location>
        <begin position="746"/>
        <end position="774"/>
    </location>
</feature>
<feature type="domain" description="SANT" evidence="11">
    <location>
        <begin position="407"/>
        <end position="458"/>
    </location>
</feature>
<dbReference type="GO" id="GO:0003677">
    <property type="term" value="F:DNA binding"/>
    <property type="evidence" value="ECO:0007669"/>
    <property type="project" value="UniProtKB-KW"/>
</dbReference>